<gene>
    <name evidence="2" type="ORF">JCM21714_1617</name>
</gene>
<dbReference type="SMART" id="SM00316">
    <property type="entry name" value="S1"/>
    <property type="match status" value="1"/>
</dbReference>
<evidence type="ECO:0000313" key="3">
    <source>
        <dbReference type="Proteomes" id="UP000019102"/>
    </source>
</evidence>
<proteinExistence type="predicted"/>
<protein>
    <submittedName>
        <fullName evidence="2">Cytoplasmic axial filament protein CafA and ribonuclease G</fullName>
    </submittedName>
</protein>
<dbReference type="Proteomes" id="UP000019102">
    <property type="component" value="Unassembled WGS sequence"/>
</dbReference>
<sequence length="124" mass="13803">MDRITDDARLGSIYLGKVRNLDLSIAAAFIDIGLKKVGFLPLSEIPFPEKGDSSLTDGARILVQVAKEPYQDKGPRLTANITITAKNIIYLPYGSYIVSSRKLSDDVSNKWKQMLKEKLSDKED</sequence>
<dbReference type="SUPFAM" id="SSF50249">
    <property type="entry name" value="Nucleic acid-binding proteins"/>
    <property type="match status" value="1"/>
</dbReference>
<dbReference type="Gene3D" id="2.40.50.140">
    <property type="entry name" value="Nucleic acid-binding proteins"/>
    <property type="match status" value="1"/>
</dbReference>
<dbReference type="GO" id="GO:0004540">
    <property type="term" value="F:RNA nuclease activity"/>
    <property type="evidence" value="ECO:0007669"/>
    <property type="project" value="InterPro"/>
</dbReference>
<evidence type="ECO:0000259" key="1">
    <source>
        <dbReference type="PROSITE" id="PS50126"/>
    </source>
</evidence>
<dbReference type="InterPro" id="IPR012340">
    <property type="entry name" value="NA-bd_OB-fold"/>
</dbReference>
<dbReference type="AlphaFoldDB" id="W4VIM6"/>
<dbReference type="InterPro" id="IPR003029">
    <property type="entry name" value="S1_domain"/>
</dbReference>
<dbReference type="CDD" id="cd04453">
    <property type="entry name" value="S1_RNase_E"/>
    <property type="match status" value="1"/>
</dbReference>
<reference evidence="2 3" key="1">
    <citation type="journal article" date="2014" name="Genome Announc.">
        <title>Draft Genome Sequence of the Boron-Tolerant and Moderately Halotolerant Bacterium Gracilibacillus boraciitolerans JCM 21714T.</title>
        <authorList>
            <person name="Ahmed I."/>
            <person name="Oshima K."/>
            <person name="Suda W."/>
            <person name="Kitamura K."/>
            <person name="Iida T."/>
            <person name="Ohmori Y."/>
            <person name="Fujiwara T."/>
            <person name="Hattori M."/>
            <person name="Ohkuma M."/>
        </authorList>
    </citation>
    <scope>NUCLEOTIDE SEQUENCE [LARGE SCALE GENOMIC DNA]</scope>
    <source>
        <strain evidence="2 3">JCM 21714</strain>
    </source>
</reference>
<feature type="domain" description="S1 motif" evidence="1">
    <location>
        <begin position="11"/>
        <end position="86"/>
    </location>
</feature>
<dbReference type="RefSeq" id="WP_148294980.1">
    <property type="nucleotide sequence ID" value="NZ_BAVS01000006.1"/>
</dbReference>
<dbReference type="PROSITE" id="PS50126">
    <property type="entry name" value="S1"/>
    <property type="match status" value="1"/>
</dbReference>
<comment type="caution">
    <text evidence="2">The sequence shown here is derived from an EMBL/GenBank/DDBJ whole genome shotgun (WGS) entry which is preliminary data.</text>
</comment>
<dbReference type="EMBL" id="BAVS01000006">
    <property type="protein sequence ID" value="GAE92609.1"/>
    <property type="molecule type" value="Genomic_DNA"/>
</dbReference>
<dbReference type="GO" id="GO:0005737">
    <property type="term" value="C:cytoplasm"/>
    <property type="evidence" value="ECO:0007669"/>
    <property type="project" value="TreeGrafter"/>
</dbReference>
<dbReference type="InterPro" id="IPR004659">
    <property type="entry name" value="RNase_E/G"/>
</dbReference>
<dbReference type="GO" id="GO:0006364">
    <property type="term" value="P:rRNA processing"/>
    <property type="evidence" value="ECO:0007669"/>
    <property type="project" value="TreeGrafter"/>
</dbReference>
<dbReference type="STRING" id="1298598.JCM21714_1617"/>
<dbReference type="PANTHER" id="PTHR30001:SF0">
    <property type="entry name" value="RIBONUCLEASE G"/>
    <property type="match status" value="1"/>
</dbReference>
<evidence type="ECO:0000313" key="2">
    <source>
        <dbReference type="EMBL" id="GAE92609.1"/>
    </source>
</evidence>
<accession>W4VIM6</accession>
<dbReference type="OrthoDB" id="9804278at2"/>
<keyword evidence="3" id="KW-1185">Reference proteome</keyword>
<name>W4VIM6_9BACI</name>
<dbReference type="GO" id="GO:0003723">
    <property type="term" value="F:RNA binding"/>
    <property type="evidence" value="ECO:0007669"/>
    <property type="project" value="InterPro"/>
</dbReference>
<organism evidence="2 3">
    <name type="scientific">Gracilibacillus boraciitolerans JCM 21714</name>
    <dbReference type="NCBI Taxonomy" id="1298598"/>
    <lineage>
        <taxon>Bacteria</taxon>
        <taxon>Bacillati</taxon>
        <taxon>Bacillota</taxon>
        <taxon>Bacilli</taxon>
        <taxon>Bacillales</taxon>
        <taxon>Bacillaceae</taxon>
        <taxon>Gracilibacillus</taxon>
    </lineage>
</organism>
<dbReference type="eggNOG" id="COG1530">
    <property type="taxonomic scope" value="Bacteria"/>
</dbReference>
<dbReference type="PANTHER" id="PTHR30001">
    <property type="entry name" value="RIBONUCLEASE"/>
    <property type="match status" value="1"/>
</dbReference>